<keyword evidence="2" id="KW-0812">Transmembrane</keyword>
<evidence type="ECO:0000256" key="1">
    <source>
        <dbReference type="ARBA" id="ARBA00022737"/>
    </source>
</evidence>
<dbReference type="Proteomes" id="UP001159364">
    <property type="component" value="Linkage Group LG04"/>
</dbReference>
<dbReference type="Gene3D" id="3.30.40.10">
    <property type="entry name" value="Zinc/RING finger domain, C3HC4 (zinc finger)"/>
    <property type="match status" value="1"/>
</dbReference>
<evidence type="ECO:0000313" key="5">
    <source>
        <dbReference type="Proteomes" id="UP001159364"/>
    </source>
</evidence>
<gene>
    <name evidence="4" type="ORF">K2173_012441</name>
</gene>
<sequence>MTQKSIENEVKTQIKYFNHDLHLLSFFNCPNDINLECEGCRLPLSGPSYDCLECSVYLHKSCAELPQIIQHPLHPFHNLCLQAFDESKCRACQRFPRGLSYRCYWCPSFCLDTQCAINNLGVISALKNKEYHQHDLYYFAAPNWYNLKFQCNICSKNCEGSFYICLVCNLYFHMGCIGTPKEVKHDYHIHPLSLMDLLIEDAIDESRDQYYCYTCENKRNPRYHAYSCQQCANTGHIFTAHIECVLSSKVKFFIFFQFLKILVLLNYFIICFACCIA</sequence>
<reference evidence="4 5" key="1">
    <citation type="submission" date="2021-09" db="EMBL/GenBank/DDBJ databases">
        <title>Genomic insights and catalytic innovation underlie evolution of tropane alkaloids biosynthesis.</title>
        <authorList>
            <person name="Wang Y.-J."/>
            <person name="Tian T."/>
            <person name="Huang J.-P."/>
            <person name="Huang S.-X."/>
        </authorList>
    </citation>
    <scope>NUCLEOTIDE SEQUENCE [LARGE SCALE GENOMIC DNA]</scope>
    <source>
        <strain evidence="4">KIB-2018</strain>
        <tissue evidence="4">Leaf</tissue>
    </source>
</reference>
<evidence type="ECO:0000313" key="4">
    <source>
        <dbReference type="EMBL" id="KAJ8766966.1"/>
    </source>
</evidence>
<feature type="transmembrane region" description="Helical" evidence="2">
    <location>
        <begin position="252"/>
        <end position="276"/>
    </location>
</feature>
<dbReference type="Pfam" id="PF03107">
    <property type="entry name" value="C1_2"/>
    <property type="match status" value="2"/>
</dbReference>
<organism evidence="4 5">
    <name type="scientific">Erythroxylum novogranatense</name>
    <dbReference type="NCBI Taxonomy" id="1862640"/>
    <lineage>
        <taxon>Eukaryota</taxon>
        <taxon>Viridiplantae</taxon>
        <taxon>Streptophyta</taxon>
        <taxon>Embryophyta</taxon>
        <taxon>Tracheophyta</taxon>
        <taxon>Spermatophyta</taxon>
        <taxon>Magnoliopsida</taxon>
        <taxon>eudicotyledons</taxon>
        <taxon>Gunneridae</taxon>
        <taxon>Pentapetalae</taxon>
        <taxon>rosids</taxon>
        <taxon>fabids</taxon>
        <taxon>Malpighiales</taxon>
        <taxon>Erythroxylaceae</taxon>
        <taxon>Erythroxylum</taxon>
    </lineage>
</organism>
<dbReference type="PANTHER" id="PTHR32410">
    <property type="entry name" value="CYSTEINE/HISTIDINE-RICH C1 DOMAIN FAMILY PROTEIN"/>
    <property type="match status" value="1"/>
</dbReference>
<dbReference type="PANTHER" id="PTHR32410:SF203">
    <property type="entry name" value="CYSTEINE_HISTIDINE-RICH C1 DOMAIN FAMILY PROTEIN"/>
    <property type="match status" value="1"/>
</dbReference>
<protein>
    <recommendedName>
        <fullName evidence="3">DC1 domain-containing protein</fullName>
    </recommendedName>
</protein>
<feature type="domain" description="DC1" evidence="3">
    <location>
        <begin position="18"/>
        <end position="63"/>
    </location>
</feature>
<dbReference type="EMBL" id="JAIWQS010000004">
    <property type="protein sequence ID" value="KAJ8766966.1"/>
    <property type="molecule type" value="Genomic_DNA"/>
</dbReference>
<keyword evidence="1" id="KW-0677">Repeat</keyword>
<dbReference type="InterPro" id="IPR053192">
    <property type="entry name" value="Vacuole_Formation_Reg"/>
</dbReference>
<keyword evidence="2" id="KW-0472">Membrane</keyword>
<keyword evidence="2" id="KW-1133">Transmembrane helix</keyword>
<dbReference type="InterPro" id="IPR013083">
    <property type="entry name" value="Znf_RING/FYVE/PHD"/>
</dbReference>
<name>A0AAV8TKM0_9ROSI</name>
<evidence type="ECO:0000256" key="2">
    <source>
        <dbReference type="SAM" id="Phobius"/>
    </source>
</evidence>
<dbReference type="InterPro" id="IPR004146">
    <property type="entry name" value="DC1"/>
</dbReference>
<dbReference type="InterPro" id="IPR046349">
    <property type="entry name" value="C1-like_sf"/>
</dbReference>
<proteinExistence type="predicted"/>
<dbReference type="AlphaFoldDB" id="A0AAV8TKM0"/>
<dbReference type="SUPFAM" id="SSF57889">
    <property type="entry name" value="Cysteine-rich domain"/>
    <property type="match status" value="2"/>
</dbReference>
<keyword evidence="5" id="KW-1185">Reference proteome</keyword>
<evidence type="ECO:0000259" key="3">
    <source>
        <dbReference type="Pfam" id="PF03107"/>
    </source>
</evidence>
<accession>A0AAV8TKM0</accession>
<feature type="domain" description="DC1" evidence="3">
    <location>
        <begin position="131"/>
        <end position="177"/>
    </location>
</feature>
<comment type="caution">
    <text evidence="4">The sequence shown here is derived from an EMBL/GenBank/DDBJ whole genome shotgun (WGS) entry which is preliminary data.</text>
</comment>